<evidence type="ECO:0000313" key="2">
    <source>
        <dbReference type="Proteomes" id="UP000288547"/>
    </source>
</evidence>
<proteinExistence type="predicted"/>
<protein>
    <submittedName>
        <fullName evidence="1">Uncharacterized protein</fullName>
    </submittedName>
</protein>
<sequence>MRRVLPPVTVAAVALVALSGCAGVPGVRDIGIASRSYSGLPDGMDPFTDVTVAPTMDPPLVSVEPTDLDPAPETVSPEDLDPTAIPDTDFSPRVAWLSDETLAIVTFGSSSCPAAPAALDLIGPDALDIALKRTGGDACTADLGPTTFEIDDPEGLDPSTTYTVTFDGRSASVLEPLS</sequence>
<dbReference type="EMBL" id="RZNB01000001">
    <property type="protein sequence ID" value="RWZ53145.1"/>
    <property type="molecule type" value="Genomic_DNA"/>
</dbReference>
<organism evidence="1 2">
    <name type="scientific">Labedella phragmitis</name>
    <dbReference type="NCBI Taxonomy" id="2498849"/>
    <lineage>
        <taxon>Bacteria</taxon>
        <taxon>Bacillati</taxon>
        <taxon>Actinomycetota</taxon>
        <taxon>Actinomycetes</taxon>
        <taxon>Micrococcales</taxon>
        <taxon>Microbacteriaceae</taxon>
        <taxon>Labedella</taxon>
    </lineage>
</organism>
<dbReference type="AlphaFoldDB" id="A0A3S5CFK0"/>
<evidence type="ECO:0000313" key="1">
    <source>
        <dbReference type="EMBL" id="RWZ53145.1"/>
    </source>
</evidence>
<comment type="caution">
    <text evidence="1">The sequence shown here is derived from an EMBL/GenBank/DDBJ whole genome shotgun (WGS) entry which is preliminary data.</text>
</comment>
<name>A0A3S5CFK0_9MICO</name>
<dbReference type="Proteomes" id="UP000288547">
    <property type="component" value="Unassembled WGS sequence"/>
</dbReference>
<gene>
    <name evidence="1" type="ORF">ELQ90_04275</name>
</gene>
<dbReference type="RefSeq" id="WP_128493988.1">
    <property type="nucleotide sequence ID" value="NZ_RZNB01000001.1"/>
</dbReference>
<accession>A0A3S5CFK0</accession>
<dbReference type="OrthoDB" id="5188731at2"/>
<dbReference type="PROSITE" id="PS51257">
    <property type="entry name" value="PROKAR_LIPOPROTEIN"/>
    <property type="match status" value="1"/>
</dbReference>
<keyword evidence="2" id="KW-1185">Reference proteome</keyword>
<reference evidence="1 2" key="1">
    <citation type="submission" date="2018-12" db="EMBL/GenBank/DDBJ databases">
        <authorList>
            <person name="Li F."/>
        </authorList>
    </citation>
    <scope>NUCLEOTIDE SEQUENCE [LARGE SCALE GENOMIC DNA]</scope>
    <source>
        <strain evidence="1 2">11W25H-1</strain>
    </source>
</reference>